<dbReference type="InterPro" id="IPR016032">
    <property type="entry name" value="Sig_transdc_resp-reg_C-effctor"/>
</dbReference>
<proteinExistence type="inferred from homology"/>
<reference evidence="7" key="1">
    <citation type="journal article" date="2019" name="Int. J. Syst. Evol. Microbiol.">
        <title>The Global Catalogue of Microorganisms (GCM) 10K type strain sequencing project: providing services to taxonomists for standard genome sequencing and annotation.</title>
        <authorList>
            <consortium name="The Broad Institute Genomics Platform"/>
            <consortium name="The Broad Institute Genome Sequencing Center for Infectious Disease"/>
            <person name="Wu L."/>
            <person name="Ma J."/>
        </authorList>
    </citation>
    <scope>NUCLEOTIDE SEQUENCE [LARGE SCALE GENOMIC DNA]</scope>
    <source>
        <strain evidence="7">JCM 15503</strain>
    </source>
</reference>
<dbReference type="Pfam" id="PF07676">
    <property type="entry name" value="PD40"/>
    <property type="match status" value="1"/>
</dbReference>
<keyword evidence="4" id="KW-1133">Transmembrane helix</keyword>
<feature type="domain" description="OmpR/PhoB-type" evidence="5">
    <location>
        <begin position="21"/>
        <end position="129"/>
    </location>
</feature>
<dbReference type="InterPro" id="IPR011042">
    <property type="entry name" value="6-blade_b-propeller_TolB-like"/>
</dbReference>
<dbReference type="SUPFAM" id="SSF46894">
    <property type="entry name" value="C-terminal effector domain of the bipartite response regulators"/>
    <property type="match status" value="1"/>
</dbReference>
<keyword evidence="4" id="KW-0812">Transmembrane</keyword>
<evidence type="ECO:0000313" key="7">
    <source>
        <dbReference type="Proteomes" id="UP001500279"/>
    </source>
</evidence>
<dbReference type="Gene3D" id="1.10.10.10">
    <property type="entry name" value="Winged helix-like DNA-binding domain superfamily/Winged helix DNA-binding domain"/>
    <property type="match status" value="1"/>
</dbReference>
<organism evidence="6 7">
    <name type="scientific">Ideonella azotifigens</name>
    <dbReference type="NCBI Taxonomy" id="513160"/>
    <lineage>
        <taxon>Bacteria</taxon>
        <taxon>Pseudomonadati</taxon>
        <taxon>Pseudomonadota</taxon>
        <taxon>Betaproteobacteria</taxon>
        <taxon>Burkholderiales</taxon>
        <taxon>Sphaerotilaceae</taxon>
        <taxon>Ideonella</taxon>
    </lineage>
</organism>
<sequence length="756" mass="81890">MQLDSRPAVPGAADPAAALPHRRWRIGRFLFDATTRRLGDGQRPEEQLSVKTAAVLQRLAEAGGDVVLRERLITEVWDGNTYTGSRALTHAIWQLRRALDETQAVQGEPADEAASAIQTISKTGYQLRLPAVAEPAPAAASLPTSEAPAMPEAQAVPVTSAKKAPFGRLAAMAGALVLVLVLAITAGAAWWLQQGNEKATAGVDRTPPQPMTLLDGVENYPAVSPDGQRLAFVWSRGEGDVRLRIVERNRPEAPVIELREPAEMHLASPMWLGPDRLAYARAREGEDCEIVALTLPEGQPEKLASCFYQFRIGFVDASPDGRWLALARPLKSTGQDDTGGGAIFLHEIATGQERQLTHPSGGETDVQPVFSRSGKQLAFMRGSITVGDVFLVDVADATQGEATRLTHDDAPLGGMAWLADDRGITFNSARDGTQATWRISPQGGEPTLFSRAQTAIHLATLPGEPNAVAASVYKFADSIELLDGHDGHLRETLAASSRNLYAQACPNAGQVLFLSFRSGRIGLWTVDRPGQAPRELPLPPGTPEPAGCAADEPRWATTLRPPGSATDLLLLGRLNRDEPPQAIPLDGNYGNVTWALDKRSLLLAGDRGGRRELWRFDLASHQFLRLTDDHGQFGQEVQAPDGRWLYYTRQNEAGLWRRPLDAQGGSGTAQRVHAGLSPEDWGNWQWHDGGLWLVLRGKKHDRVVRLDADGQHETLAFTLPAGWLRRFRSFSLAPNGTLVASVSGPLQADVVRLAGP</sequence>
<keyword evidence="7" id="KW-1185">Reference proteome</keyword>
<evidence type="ECO:0000256" key="3">
    <source>
        <dbReference type="PROSITE-ProRule" id="PRU01091"/>
    </source>
</evidence>
<comment type="similarity">
    <text evidence="1">Belongs to the TolB family.</text>
</comment>
<dbReference type="RefSeq" id="WP_231012565.1">
    <property type="nucleotide sequence ID" value="NZ_BAAAEW010000052.1"/>
</dbReference>
<evidence type="ECO:0000259" key="5">
    <source>
        <dbReference type="PROSITE" id="PS51755"/>
    </source>
</evidence>
<feature type="DNA-binding region" description="OmpR/PhoB-type" evidence="3">
    <location>
        <begin position="21"/>
        <end position="129"/>
    </location>
</feature>
<dbReference type="SMART" id="SM00862">
    <property type="entry name" value="Trans_reg_C"/>
    <property type="match status" value="1"/>
</dbReference>
<dbReference type="Proteomes" id="UP001500279">
    <property type="component" value="Unassembled WGS sequence"/>
</dbReference>
<name>A0ABP3VZ71_9BURK</name>
<dbReference type="SUPFAM" id="SSF82171">
    <property type="entry name" value="DPP6 N-terminal domain-like"/>
    <property type="match status" value="2"/>
</dbReference>
<comment type="caution">
    <text evidence="6">The sequence shown here is derived from an EMBL/GenBank/DDBJ whole genome shotgun (WGS) entry which is preliminary data.</text>
</comment>
<dbReference type="PROSITE" id="PS51755">
    <property type="entry name" value="OMPR_PHOB"/>
    <property type="match status" value="1"/>
</dbReference>
<dbReference type="PANTHER" id="PTHR36842">
    <property type="entry name" value="PROTEIN TOLB HOMOLOG"/>
    <property type="match status" value="1"/>
</dbReference>
<accession>A0ABP3VZ71</accession>
<evidence type="ECO:0000256" key="4">
    <source>
        <dbReference type="SAM" id="Phobius"/>
    </source>
</evidence>
<dbReference type="InterPro" id="IPR011659">
    <property type="entry name" value="WD40"/>
</dbReference>
<dbReference type="Pfam" id="PF00486">
    <property type="entry name" value="Trans_reg_C"/>
    <property type="match status" value="1"/>
</dbReference>
<dbReference type="EMBL" id="BAAAEW010000052">
    <property type="protein sequence ID" value="GAA0770799.1"/>
    <property type="molecule type" value="Genomic_DNA"/>
</dbReference>
<dbReference type="InterPro" id="IPR001867">
    <property type="entry name" value="OmpR/PhoB-type_DNA-bd"/>
</dbReference>
<evidence type="ECO:0000256" key="2">
    <source>
        <dbReference type="ARBA" id="ARBA00023125"/>
    </source>
</evidence>
<evidence type="ECO:0000256" key="1">
    <source>
        <dbReference type="ARBA" id="ARBA00009820"/>
    </source>
</evidence>
<gene>
    <name evidence="6" type="ORF">GCM10009107_62840</name>
</gene>
<evidence type="ECO:0000313" key="6">
    <source>
        <dbReference type="EMBL" id="GAA0770799.1"/>
    </source>
</evidence>
<feature type="transmembrane region" description="Helical" evidence="4">
    <location>
        <begin position="169"/>
        <end position="192"/>
    </location>
</feature>
<keyword evidence="2 3" id="KW-0238">DNA-binding</keyword>
<keyword evidence="4" id="KW-0472">Membrane</keyword>
<dbReference type="Gene3D" id="2.120.10.30">
    <property type="entry name" value="TolB, C-terminal domain"/>
    <property type="match status" value="2"/>
</dbReference>
<dbReference type="CDD" id="cd00383">
    <property type="entry name" value="trans_reg_C"/>
    <property type="match status" value="1"/>
</dbReference>
<dbReference type="PANTHER" id="PTHR36842:SF1">
    <property type="entry name" value="PROTEIN TOLB"/>
    <property type="match status" value="1"/>
</dbReference>
<dbReference type="Gene3D" id="2.120.10.60">
    <property type="entry name" value="Tricorn protease N-terminal domain"/>
    <property type="match status" value="1"/>
</dbReference>
<protein>
    <recommendedName>
        <fullName evidence="5">OmpR/PhoB-type domain-containing protein</fullName>
    </recommendedName>
</protein>
<dbReference type="InterPro" id="IPR036388">
    <property type="entry name" value="WH-like_DNA-bd_sf"/>
</dbReference>